<evidence type="ECO:0000313" key="5">
    <source>
        <dbReference type="Proteomes" id="UP000053875"/>
    </source>
</evidence>
<evidence type="ECO:0000256" key="1">
    <source>
        <dbReference type="ARBA" id="ARBA00023242"/>
    </source>
</evidence>
<dbReference type="Proteomes" id="UP000053875">
    <property type="component" value="Unassembled WGS sequence"/>
</dbReference>
<evidence type="ECO:0000256" key="2">
    <source>
        <dbReference type="SAM" id="MobiDB-lite"/>
    </source>
</evidence>
<gene>
    <name evidence="4" type="ORF">N307_00695</name>
</gene>
<feature type="domain" description="SCAN box" evidence="3">
    <location>
        <begin position="10"/>
        <end position="89"/>
    </location>
</feature>
<evidence type="ECO:0000313" key="4">
    <source>
        <dbReference type="EMBL" id="KFV74391.1"/>
    </source>
</evidence>
<dbReference type="PROSITE" id="PS50804">
    <property type="entry name" value="SCAN_BOX"/>
    <property type="match status" value="1"/>
</dbReference>
<dbReference type="SMART" id="SM00431">
    <property type="entry name" value="SCAN"/>
    <property type="match status" value="1"/>
</dbReference>
<sequence>PGGAGTELSRLRFRHFRYQEASGPREVCQKLLELSQRWLRPEVRSKEQLLELVVLEQFLSILPEEIQSWVWVRHPESCAQAVALAESFQLGAAEPQGIWEQKVTLRVKLEEMPPGAVEEPEAPRDLITPPSASP</sequence>
<feature type="region of interest" description="Disordered" evidence="2">
    <location>
        <begin position="112"/>
        <end position="134"/>
    </location>
</feature>
<dbReference type="STRING" id="118200.A0A093GYE8"/>
<dbReference type="Gene3D" id="1.10.4020.10">
    <property type="entry name" value="DNA breaking-rejoining enzymes"/>
    <property type="match status" value="1"/>
</dbReference>
<dbReference type="InterPro" id="IPR038269">
    <property type="entry name" value="SCAN_sf"/>
</dbReference>
<dbReference type="CDD" id="cd07936">
    <property type="entry name" value="SCAN"/>
    <property type="match status" value="1"/>
</dbReference>
<accession>A0A093GYE8</accession>
<feature type="non-terminal residue" evidence="4">
    <location>
        <position position="1"/>
    </location>
</feature>
<dbReference type="EMBL" id="KL217171">
    <property type="protein sequence ID" value="KFV74391.1"/>
    <property type="molecule type" value="Genomic_DNA"/>
</dbReference>
<keyword evidence="1" id="KW-0539">Nucleus</keyword>
<dbReference type="SUPFAM" id="SSF47353">
    <property type="entry name" value="Retrovirus capsid dimerization domain-like"/>
    <property type="match status" value="1"/>
</dbReference>
<proteinExistence type="predicted"/>
<dbReference type="FunFam" id="1.10.4020.10:FF:000001">
    <property type="entry name" value="zinc finger protein 263 isoform X1"/>
    <property type="match status" value="1"/>
</dbReference>
<dbReference type="InterPro" id="IPR003309">
    <property type="entry name" value="SCAN_dom"/>
</dbReference>
<dbReference type="PANTHER" id="PTHR45935:SF15">
    <property type="entry name" value="SCAN BOX DOMAIN-CONTAINING PROTEIN"/>
    <property type="match status" value="1"/>
</dbReference>
<organism evidence="4 5">
    <name type="scientific">Dryobates pubescens</name>
    <name type="common">Downy woodpecker</name>
    <name type="synonym">Picoides pubescens</name>
    <dbReference type="NCBI Taxonomy" id="118200"/>
    <lineage>
        <taxon>Eukaryota</taxon>
        <taxon>Metazoa</taxon>
        <taxon>Chordata</taxon>
        <taxon>Craniata</taxon>
        <taxon>Vertebrata</taxon>
        <taxon>Euteleostomi</taxon>
        <taxon>Archelosauria</taxon>
        <taxon>Archosauria</taxon>
        <taxon>Dinosauria</taxon>
        <taxon>Saurischia</taxon>
        <taxon>Theropoda</taxon>
        <taxon>Coelurosauria</taxon>
        <taxon>Aves</taxon>
        <taxon>Neognathae</taxon>
        <taxon>Neoaves</taxon>
        <taxon>Telluraves</taxon>
        <taxon>Coraciimorphae</taxon>
        <taxon>Piciformes</taxon>
        <taxon>Picidae</taxon>
        <taxon>Dryobates</taxon>
    </lineage>
</organism>
<feature type="non-terminal residue" evidence="4">
    <location>
        <position position="134"/>
    </location>
</feature>
<dbReference type="InterPro" id="IPR050916">
    <property type="entry name" value="SCAN-C2H2_zinc_finger"/>
</dbReference>
<dbReference type="AlphaFoldDB" id="A0A093GYE8"/>
<reference evidence="4 5" key="1">
    <citation type="submission" date="2014-04" db="EMBL/GenBank/DDBJ databases">
        <title>Genome evolution of avian class.</title>
        <authorList>
            <person name="Zhang G."/>
            <person name="Li C."/>
        </authorList>
    </citation>
    <scope>NUCLEOTIDE SEQUENCE [LARGE SCALE GENOMIC DNA]</scope>
    <source>
        <strain evidence="4">BGI_N307</strain>
    </source>
</reference>
<protein>
    <submittedName>
        <fullName evidence="4">SCAN domain-containing protein 3</fullName>
    </submittedName>
</protein>
<dbReference type="Pfam" id="PF02023">
    <property type="entry name" value="SCAN"/>
    <property type="match status" value="1"/>
</dbReference>
<evidence type="ECO:0000259" key="3">
    <source>
        <dbReference type="PROSITE" id="PS50804"/>
    </source>
</evidence>
<dbReference type="PANTHER" id="PTHR45935">
    <property type="entry name" value="PROTEIN ZBED8-RELATED"/>
    <property type="match status" value="1"/>
</dbReference>
<keyword evidence="5" id="KW-1185">Reference proteome</keyword>
<name>A0A093GYE8_DRYPU</name>